<reference evidence="1" key="1">
    <citation type="submission" date="2018-02" db="EMBL/GenBank/DDBJ databases">
        <title>Rhizophora mucronata_Transcriptome.</title>
        <authorList>
            <person name="Meera S.P."/>
            <person name="Sreeshan A."/>
            <person name="Augustine A."/>
        </authorList>
    </citation>
    <scope>NUCLEOTIDE SEQUENCE</scope>
    <source>
        <tissue evidence="1">Leaf</tissue>
    </source>
</reference>
<sequence length="74" mass="8285">MRCSIERRLQMRREPACGMWFEGRAEKTRGFKIMEMNVGSNVRIPPVHPDLCLMVVGGTAHEVDGDVVGQDEPG</sequence>
<accession>A0A2P2NZ52</accession>
<name>A0A2P2NZ52_RHIMU</name>
<dbReference type="AlphaFoldDB" id="A0A2P2NZ52"/>
<proteinExistence type="predicted"/>
<dbReference type="EMBL" id="GGEC01067177">
    <property type="protein sequence ID" value="MBX47661.1"/>
    <property type="molecule type" value="Transcribed_RNA"/>
</dbReference>
<organism evidence="1">
    <name type="scientific">Rhizophora mucronata</name>
    <name type="common">Asiatic mangrove</name>
    <dbReference type="NCBI Taxonomy" id="61149"/>
    <lineage>
        <taxon>Eukaryota</taxon>
        <taxon>Viridiplantae</taxon>
        <taxon>Streptophyta</taxon>
        <taxon>Embryophyta</taxon>
        <taxon>Tracheophyta</taxon>
        <taxon>Spermatophyta</taxon>
        <taxon>Magnoliopsida</taxon>
        <taxon>eudicotyledons</taxon>
        <taxon>Gunneridae</taxon>
        <taxon>Pentapetalae</taxon>
        <taxon>rosids</taxon>
        <taxon>fabids</taxon>
        <taxon>Malpighiales</taxon>
        <taxon>Rhizophoraceae</taxon>
        <taxon>Rhizophora</taxon>
    </lineage>
</organism>
<evidence type="ECO:0000313" key="1">
    <source>
        <dbReference type="EMBL" id="MBX47661.1"/>
    </source>
</evidence>
<protein>
    <submittedName>
        <fullName evidence="1">Uncharacterized protein</fullName>
    </submittedName>
</protein>